<keyword evidence="7" id="KW-0472">Membrane</keyword>
<evidence type="ECO:0000256" key="1">
    <source>
        <dbReference type="ARBA" id="ARBA00004141"/>
    </source>
</evidence>
<dbReference type="KEGG" id="cdep:91088727"/>
<reference evidence="9" key="3">
    <citation type="submission" date="2024-01" db="EMBL/GenBank/DDBJ databases">
        <authorList>
            <person name="Coelho M.A."/>
            <person name="David-Palma M."/>
            <person name="Shea T."/>
            <person name="Sun S."/>
            <person name="Cuomo C.A."/>
            <person name="Heitman J."/>
        </authorList>
    </citation>
    <scope>NUCLEOTIDE SEQUENCE</scope>
    <source>
        <strain evidence="9">CBS 7841</strain>
    </source>
</reference>
<evidence type="ECO:0000256" key="5">
    <source>
        <dbReference type="ARBA" id="ARBA00022737"/>
    </source>
</evidence>
<evidence type="ECO:0000256" key="4">
    <source>
        <dbReference type="ARBA" id="ARBA00022692"/>
    </source>
</evidence>
<dbReference type="VEuPathDB" id="FungiDB:L203_02289"/>
<evidence type="ECO:0000313" key="9">
    <source>
        <dbReference type="EMBL" id="WVN89296.1"/>
    </source>
</evidence>
<dbReference type="GeneID" id="91088727"/>
<evidence type="ECO:0000256" key="2">
    <source>
        <dbReference type="ARBA" id="ARBA00006375"/>
    </source>
</evidence>
<dbReference type="PANTHER" id="PTHR45939:SF1">
    <property type="entry name" value="MITOCHONDRIAL THIAMINE PYROPHOSPHATE CARRIER 1-RELATED"/>
    <property type="match status" value="1"/>
</dbReference>
<dbReference type="InterPro" id="IPR023395">
    <property type="entry name" value="MCP_dom_sf"/>
</dbReference>
<dbReference type="PROSITE" id="PS50920">
    <property type="entry name" value="SOLCAR"/>
    <property type="match status" value="2"/>
</dbReference>
<keyword evidence="6" id="KW-1133">Transmembrane helix</keyword>
<evidence type="ECO:0000256" key="6">
    <source>
        <dbReference type="ARBA" id="ARBA00022989"/>
    </source>
</evidence>
<dbReference type="GO" id="GO:0016020">
    <property type="term" value="C:membrane"/>
    <property type="evidence" value="ECO:0007669"/>
    <property type="project" value="UniProtKB-SubCell"/>
</dbReference>
<dbReference type="AlphaFoldDB" id="A0A1E3INR7"/>
<organism evidence="9 10">
    <name type="scientific">Cryptococcus depauperatus CBS 7841</name>
    <dbReference type="NCBI Taxonomy" id="1295531"/>
    <lineage>
        <taxon>Eukaryota</taxon>
        <taxon>Fungi</taxon>
        <taxon>Dikarya</taxon>
        <taxon>Basidiomycota</taxon>
        <taxon>Agaricomycotina</taxon>
        <taxon>Tremellomycetes</taxon>
        <taxon>Tremellales</taxon>
        <taxon>Cryptococcaceae</taxon>
        <taxon>Cryptococcus</taxon>
    </lineage>
</organism>
<evidence type="ECO:0000256" key="8">
    <source>
        <dbReference type="RuleBase" id="RU000488"/>
    </source>
</evidence>
<dbReference type="Proteomes" id="UP000094043">
    <property type="component" value="Chromosome 5"/>
</dbReference>
<proteinExistence type="inferred from homology"/>
<dbReference type="Pfam" id="PF00153">
    <property type="entry name" value="Mito_carr"/>
    <property type="match status" value="4"/>
</dbReference>
<dbReference type="GO" id="GO:0015217">
    <property type="term" value="F:ADP transmembrane transporter activity"/>
    <property type="evidence" value="ECO:0007669"/>
    <property type="project" value="TreeGrafter"/>
</dbReference>
<evidence type="ECO:0000313" key="10">
    <source>
        <dbReference type="Proteomes" id="UP000094043"/>
    </source>
</evidence>
<sequence length="448" mass="49680">MALTHPPLTPFGSALAGALGSVFANSIVYPLDIAKTRLQAMEDPLKGAELDDEDNEARRLKTAEEQKSINKGEVRRQQTREKIDRIKKVLGKRLKRWSVLTMLLRIFQTEGIRGAFHGFGATMVGTFSQQFAYFFFHTFLRKSYMSRRSSTLKNSSLSTSTELLLGALAGALAQIFTIPVSVIATRQQLWDPPALPTINKRDEKSLKDRSPSLFETAHEIITESGYTGLWTGLKPSLVLTVNPAITYGAFERLKSWRLSAEGRKKLGVAESFWLGMGSKTLATIVTYPYIFAKVRLQAKPTESPPPLAEEIQKGEVPSYADIASTAPAEGSTVIVEHSENQNSFQHKDGCDFGHHHKHSHSPALHHKAAIPLLKAVYKEKGILGVYQGLGAQIIKAVLCQGILFVSKDQFENYSWLLILLFSRLKSQIMTRRARAGVLAGPRHLLSKA</sequence>
<dbReference type="Gene3D" id="1.50.40.10">
    <property type="entry name" value="Mitochondrial carrier domain"/>
    <property type="match status" value="2"/>
</dbReference>
<dbReference type="InterPro" id="IPR052217">
    <property type="entry name" value="Mito/Peroxisomal_Carrier"/>
</dbReference>
<accession>A0A1E3INR7</accession>
<keyword evidence="5" id="KW-0677">Repeat</keyword>
<dbReference type="PANTHER" id="PTHR45939">
    <property type="entry name" value="PEROXISOMAL MEMBRANE PROTEIN PMP34-RELATED"/>
    <property type="match status" value="1"/>
</dbReference>
<keyword evidence="10" id="KW-1185">Reference proteome</keyword>
<evidence type="ECO:0000256" key="3">
    <source>
        <dbReference type="ARBA" id="ARBA00022448"/>
    </source>
</evidence>
<dbReference type="RefSeq" id="XP_066069996.1">
    <property type="nucleotide sequence ID" value="XM_066213899.1"/>
</dbReference>
<evidence type="ECO:0000256" key="7">
    <source>
        <dbReference type="ARBA" id="ARBA00023136"/>
    </source>
</evidence>
<dbReference type="InterPro" id="IPR018108">
    <property type="entry name" value="MCP_transmembrane"/>
</dbReference>
<keyword evidence="4 8" id="KW-0812">Transmembrane</keyword>
<dbReference type="OrthoDB" id="446044at2759"/>
<keyword evidence="3 8" id="KW-0813">Transport</keyword>
<comment type="similarity">
    <text evidence="2 8">Belongs to the mitochondrial carrier (TC 2.A.29) family.</text>
</comment>
<comment type="subcellular location">
    <subcellularLocation>
        <location evidence="1">Membrane</location>
        <topology evidence="1">Multi-pass membrane protein</topology>
    </subcellularLocation>
</comment>
<dbReference type="SUPFAM" id="SSF103506">
    <property type="entry name" value="Mitochondrial carrier"/>
    <property type="match status" value="1"/>
</dbReference>
<reference evidence="9" key="2">
    <citation type="journal article" date="2022" name="Elife">
        <title>Obligate sexual reproduction of a homothallic fungus closely related to the Cryptococcus pathogenic species complex.</title>
        <authorList>
            <person name="Passer A.R."/>
            <person name="Clancey S.A."/>
            <person name="Shea T."/>
            <person name="David-Palma M."/>
            <person name="Averette A.F."/>
            <person name="Boekhout T."/>
            <person name="Porcel B.M."/>
            <person name="Nowrousian M."/>
            <person name="Cuomo C.A."/>
            <person name="Sun S."/>
            <person name="Heitman J."/>
            <person name="Coelho M.A."/>
        </authorList>
    </citation>
    <scope>NUCLEOTIDE SEQUENCE</scope>
    <source>
        <strain evidence="9">CBS 7841</strain>
    </source>
</reference>
<protein>
    <submittedName>
        <fullName evidence="9">Uncharacterized protein</fullName>
    </submittedName>
</protein>
<name>A0A1E3INR7_9TREE</name>
<reference evidence="9" key="1">
    <citation type="submission" date="2016-06" db="EMBL/GenBank/DDBJ databases">
        <authorList>
            <person name="Cuomo C."/>
            <person name="Litvintseva A."/>
            <person name="Heitman J."/>
            <person name="Chen Y."/>
            <person name="Sun S."/>
            <person name="Springer D."/>
            <person name="Dromer F."/>
            <person name="Young S."/>
            <person name="Zeng Q."/>
            <person name="Chapman S."/>
            <person name="Gujja S."/>
            <person name="Saif S."/>
            <person name="Birren B."/>
        </authorList>
    </citation>
    <scope>NUCLEOTIDE SEQUENCE</scope>
    <source>
        <strain evidence="9">CBS 7841</strain>
    </source>
</reference>
<gene>
    <name evidence="9" type="ORF">L203_104517</name>
</gene>
<dbReference type="EMBL" id="CP143788">
    <property type="protein sequence ID" value="WVN89296.1"/>
    <property type="molecule type" value="Genomic_DNA"/>
</dbReference>